<dbReference type="EMBL" id="PDPS01000026">
    <property type="protein sequence ID" value="PID57491.1"/>
    <property type="molecule type" value="Genomic_DNA"/>
</dbReference>
<comment type="caution">
    <text evidence="1">The sequence shown here is derived from an EMBL/GenBank/DDBJ whole genome shotgun (WGS) entry which is preliminary data.</text>
</comment>
<dbReference type="Proteomes" id="UP000229740">
    <property type="component" value="Unassembled WGS sequence"/>
</dbReference>
<evidence type="ECO:0000313" key="2">
    <source>
        <dbReference type="Proteomes" id="UP000229740"/>
    </source>
</evidence>
<reference evidence="1 2" key="1">
    <citation type="submission" date="2017-10" db="EMBL/GenBank/DDBJ databases">
        <title>Novel microbial diversity and functional potential in the marine mammal oral microbiome.</title>
        <authorList>
            <person name="Dudek N.K."/>
            <person name="Sun C.L."/>
            <person name="Burstein D."/>
            <person name="Kantor R.S."/>
            <person name="Aliaga Goltsman D.S."/>
            <person name="Bik E.M."/>
            <person name="Thomas B.C."/>
            <person name="Banfield J.F."/>
            <person name="Relman D.A."/>
        </authorList>
    </citation>
    <scope>NUCLEOTIDE SEQUENCE [LARGE SCALE GENOMIC DNA]</scope>
    <source>
        <strain evidence="1">DOLZORAL124_49_17</strain>
    </source>
</reference>
<name>A0A2G6E6U3_9BACT</name>
<sequence length="78" mass="9568">MREILRRKLLRMTLLVILSKAKNLGISSTLHYHKKRKHPFRCFLFLHFNFLKTKIKNFLKYFKYVKVVDFEKAINILK</sequence>
<accession>A0A2G6E6U3</accession>
<organism evidence="1 2">
    <name type="scientific">candidate division KSB3 bacterium</name>
    <dbReference type="NCBI Taxonomy" id="2044937"/>
    <lineage>
        <taxon>Bacteria</taxon>
        <taxon>candidate division KSB3</taxon>
    </lineage>
</organism>
<evidence type="ECO:0000313" key="1">
    <source>
        <dbReference type="EMBL" id="PID57491.1"/>
    </source>
</evidence>
<protein>
    <submittedName>
        <fullName evidence="1">Uncharacterized protein</fullName>
    </submittedName>
</protein>
<gene>
    <name evidence="1" type="ORF">CSB45_06570</name>
</gene>
<proteinExistence type="predicted"/>
<dbReference type="AlphaFoldDB" id="A0A2G6E6U3"/>